<gene>
    <name evidence="3" type="ordered locus">Tlie_0520</name>
</gene>
<name>G7V819_THELD</name>
<dbReference type="InterPro" id="IPR050563">
    <property type="entry name" value="4-hydroxybenzoyl-CoA_TE"/>
</dbReference>
<evidence type="ECO:0000256" key="2">
    <source>
        <dbReference type="ARBA" id="ARBA00022801"/>
    </source>
</evidence>
<dbReference type="PANTHER" id="PTHR31793">
    <property type="entry name" value="4-HYDROXYBENZOYL-COA THIOESTERASE FAMILY MEMBER"/>
    <property type="match status" value="1"/>
</dbReference>
<dbReference type="InterPro" id="IPR006684">
    <property type="entry name" value="YbgC/YbaW"/>
</dbReference>
<dbReference type="InterPro" id="IPR029069">
    <property type="entry name" value="HotDog_dom_sf"/>
</dbReference>
<protein>
    <submittedName>
        <fullName evidence="3">Thioesterase superfamily protein</fullName>
    </submittedName>
</protein>
<dbReference type="GO" id="GO:0047617">
    <property type="term" value="F:fatty acyl-CoA hydrolase activity"/>
    <property type="evidence" value="ECO:0007669"/>
    <property type="project" value="TreeGrafter"/>
</dbReference>
<proteinExistence type="inferred from homology"/>
<dbReference type="AlphaFoldDB" id="G7V819"/>
<reference evidence="3 4" key="2">
    <citation type="journal article" date="2012" name="Stand. Genomic Sci.">
        <title>Genome sequence of the moderately thermophilic, amino-acid-degrading and sulfur-reducing bacterium Thermovirga lienii type strain (Cas60314(T)).</title>
        <authorList>
            <person name="Goker M."/>
            <person name="Saunders E."/>
            <person name="Lapidus A."/>
            <person name="Nolan M."/>
            <person name="Lucas S."/>
            <person name="Hammon N."/>
            <person name="Deshpande S."/>
            <person name="Cheng J.F."/>
            <person name="Han C."/>
            <person name="Tapia R."/>
            <person name="Goodwin L.A."/>
            <person name="Pitluck S."/>
            <person name="Liolios K."/>
            <person name="Mavromatis K."/>
            <person name="Pagani I."/>
            <person name="Ivanova N."/>
            <person name="Mikhailova N."/>
            <person name="Pati A."/>
            <person name="Chen A."/>
            <person name="Palaniappan K."/>
            <person name="Land M."/>
            <person name="Chang Y.J."/>
            <person name="Jeffries C.D."/>
            <person name="Brambilla E.M."/>
            <person name="Rohde M."/>
            <person name="Spring S."/>
            <person name="Detter J.C."/>
            <person name="Woyke T."/>
            <person name="Bristow J."/>
            <person name="Eisen J.A."/>
            <person name="Markowitz V."/>
            <person name="Hugenholtz P."/>
            <person name="Kyrpides N.C."/>
            <person name="Klenk H.P."/>
        </authorList>
    </citation>
    <scope>NUCLEOTIDE SEQUENCE [LARGE SCALE GENOMIC DNA]</scope>
    <source>
        <strain evidence="4">ATCC BAA-1197 / DSM 17291 / Cas60314</strain>
    </source>
</reference>
<dbReference type="PIRSF" id="PIRSF003230">
    <property type="entry name" value="YbgC"/>
    <property type="match status" value="1"/>
</dbReference>
<dbReference type="PANTHER" id="PTHR31793:SF27">
    <property type="entry name" value="NOVEL THIOESTERASE SUPERFAMILY DOMAIN AND SAPOSIN A-TYPE DOMAIN CONTAINING PROTEIN (0610012H03RIK)"/>
    <property type="match status" value="1"/>
</dbReference>
<keyword evidence="2" id="KW-0378">Hydrolase</keyword>
<reference evidence="4" key="1">
    <citation type="submission" date="2011-10" db="EMBL/GenBank/DDBJ databases">
        <title>The complete genome of chromosome of Thermovirga lienii DSM 17291.</title>
        <authorList>
            <consortium name="US DOE Joint Genome Institute (JGI-PGF)"/>
            <person name="Lucas S."/>
            <person name="Copeland A."/>
            <person name="Lapidus A."/>
            <person name="Glavina del Rio T."/>
            <person name="Dalin E."/>
            <person name="Tice H."/>
            <person name="Bruce D."/>
            <person name="Goodwin L."/>
            <person name="Pitluck S."/>
            <person name="Peters L."/>
            <person name="Mikhailova N."/>
            <person name="Saunders E."/>
            <person name="Kyrpides N."/>
            <person name="Mavromatis K."/>
            <person name="Ivanova N."/>
            <person name="Last F.I."/>
            <person name="Brettin T."/>
            <person name="Detter J.C."/>
            <person name="Han C."/>
            <person name="Larimer F."/>
            <person name="Land M."/>
            <person name="Hauser L."/>
            <person name="Markowitz V."/>
            <person name="Cheng J.-F."/>
            <person name="Hugenholtz P."/>
            <person name="Woyke T."/>
            <person name="Wu D."/>
            <person name="Spring S."/>
            <person name="Schroeder M."/>
            <person name="Brambilla E.-M."/>
            <person name="Klenk H.-P."/>
            <person name="Eisen J.A."/>
        </authorList>
    </citation>
    <scope>NUCLEOTIDE SEQUENCE [LARGE SCALE GENOMIC DNA]</scope>
    <source>
        <strain evidence="4">ATCC BAA-1197 / DSM 17291 / Cas60314</strain>
    </source>
</reference>
<dbReference type="EMBL" id="CP003096">
    <property type="protein sequence ID" value="AER66255.1"/>
    <property type="molecule type" value="Genomic_DNA"/>
</dbReference>
<dbReference type="KEGG" id="tli:Tlie_0520"/>
<dbReference type="CDD" id="cd00586">
    <property type="entry name" value="4HBT"/>
    <property type="match status" value="1"/>
</dbReference>
<dbReference type="Proteomes" id="UP000005868">
    <property type="component" value="Chromosome"/>
</dbReference>
<evidence type="ECO:0000313" key="3">
    <source>
        <dbReference type="EMBL" id="AER66255.1"/>
    </source>
</evidence>
<comment type="similarity">
    <text evidence="1">Belongs to the 4-hydroxybenzoyl-CoA thioesterase family.</text>
</comment>
<dbReference type="HOGENOM" id="CLU_101141_3_3_0"/>
<dbReference type="NCBIfam" id="TIGR00051">
    <property type="entry name" value="YbgC/FadM family acyl-CoA thioesterase"/>
    <property type="match status" value="1"/>
</dbReference>
<evidence type="ECO:0000313" key="4">
    <source>
        <dbReference type="Proteomes" id="UP000005868"/>
    </source>
</evidence>
<dbReference type="Pfam" id="PF13279">
    <property type="entry name" value="4HBT_2"/>
    <property type="match status" value="1"/>
</dbReference>
<keyword evidence="4" id="KW-1185">Reference proteome</keyword>
<sequence>MRTVETKIRVRYGETDQMGIAFYANYLSWFEVGRSEFCRALSHPYKHWEEKGIILPAVEAYVRYKHPLRYDDVAVIKTSVQEVKPYSVTFSYEVLLEENGRLVAEGWTRHAFCDPTGKLVKEPEPFYSWIREQLEKE</sequence>
<evidence type="ECO:0000256" key="1">
    <source>
        <dbReference type="ARBA" id="ARBA00005953"/>
    </source>
</evidence>
<dbReference type="eggNOG" id="COG0824">
    <property type="taxonomic scope" value="Bacteria"/>
</dbReference>
<accession>G7V819</accession>
<organism evidence="3 4">
    <name type="scientific">Thermovirga lienii (strain ATCC BAA-1197 / DSM 17291 / Cas60314)</name>
    <dbReference type="NCBI Taxonomy" id="580340"/>
    <lineage>
        <taxon>Bacteria</taxon>
        <taxon>Thermotogati</taxon>
        <taxon>Synergistota</taxon>
        <taxon>Synergistia</taxon>
        <taxon>Synergistales</taxon>
        <taxon>Thermovirgaceae</taxon>
        <taxon>Thermovirga</taxon>
    </lineage>
</organism>
<dbReference type="STRING" id="580340.Tlie_0520"/>
<dbReference type="SUPFAM" id="SSF54637">
    <property type="entry name" value="Thioesterase/thiol ester dehydrase-isomerase"/>
    <property type="match status" value="1"/>
</dbReference>
<dbReference type="Gene3D" id="3.10.129.10">
    <property type="entry name" value="Hotdog Thioesterase"/>
    <property type="match status" value="1"/>
</dbReference>